<dbReference type="AlphaFoldDB" id="A0A6I2QXA6"/>
<protein>
    <submittedName>
        <fullName evidence="1">Phage tail sheath family protein</fullName>
    </submittedName>
</protein>
<dbReference type="PANTHER" id="PTHR35861:SF2">
    <property type="entry name" value="FELS-2 PROPHAGE PROTEIN"/>
    <property type="match status" value="1"/>
</dbReference>
<accession>A0A6I2QXA6</accession>
<dbReference type="InterPro" id="IPR052042">
    <property type="entry name" value="Tail_sheath_structural"/>
</dbReference>
<sequence length="483" mass="51408">MAYKHGVYTSEVATSLVAPIEGTAGLMVVVGTAPVNMLADPAGAVNKPLLVHSYKEAVEAVGYVPDFAKYTLCEAISAAFSVVSVAPMVLINVLDPAKHTTAIEDTPIQINDGVAVLEKVGALLDKLVVKADGTTDLTAGEDYTTSWNEDGTLNIVVLPDGKGNEATSLTVSGSQLDPSKVKASDIVGGVDVSSGKETGLEVIRQVYPLLGMTPGILVAPRHSMDATVAAALQAKTKDINSVYKAVCVVDIKSDTGGATRYTDVKTTKEAQAVSDPNAYAVWLYGKVGEVVYSGSILAAALTAYTDAVNDDTPNVSPSNKTIAISAACLPDGTEVVLDQEQANVVNSYGVATWLNMNGFRLWGNNTAAYPGNTDPKDRWFSVRRFLNWAANSFILTYFQKVDSPANKRLIEAIVDSENVRGNGFVARGVCARYEITYNEDENTTTDLLDGKITFHQYITPFTPAEDIEDIIEFDPNALSEALS</sequence>
<evidence type="ECO:0000313" key="2">
    <source>
        <dbReference type="Proteomes" id="UP000434475"/>
    </source>
</evidence>
<gene>
    <name evidence="1" type="ORF">GKE97_02680</name>
</gene>
<evidence type="ECO:0000313" key="1">
    <source>
        <dbReference type="EMBL" id="MSB18419.1"/>
    </source>
</evidence>
<dbReference type="EMBL" id="WKPR01000003">
    <property type="protein sequence ID" value="MSB18419.1"/>
    <property type="molecule type" value="Genomic_DNA"/>
</dbReference>
<dbReference type="Proteomes" id="UP000434475">
    <property type="component" value="Unassembled WGS sequence"/>
</dbReference>
<name>A0A6I2QXA6_FLAPL</name>
<dbReference type="RefSeq" id="WP_172697185.1">
    <property type="nucleotide sequence ID" value="NZ_WKPR01000003.1"/>
</dbReference>
<proteinExistence type="predicted"/>
<organism evidence="1 2">
    <name type="scientific">Flavonifractor plautii</name>
    <name type="common">Fusobacterium plautii</name>
    <dbReference type="NCBI Taxonomy" id="292800"/>
    <lineage>
        <taxon>Bacteria</taxon>
        <taxon>Bacillati</taxon>
        <taxon>Bacillota</taxon>
        <taxon>Clostridia</taxon>
        <taxon>Eubacteriales</taxon>
        <taxon>Oscillospiraceae</taxon>
        <taxon>Flavonifractor</taxon>
    </lineage>
</organism>
<dbReference type="PANTHER" id="PTHR35861">
    <property type="match status" value="1"/>
</dbReference>
<comment type="caution">
    <text evidence="1">The sequence shown here is derived from an EMBL/GenBank/DDBJ whole genome shotgun (WGS) entry which is preliminary data.</text>
</comment>
<reference evidence="1 2" key="1">
    <citation type="journal article" date="2019" name="Nat. Med.">
        <title>A library of human gut bacterial isolates paired with longitudinal multiomics data enables mechanistic microbiome research.</title>
        <authorList>
            <person name="Poyet M."/>
            <person name="Groussin M."/>
            <person name="Gibbons S.M."/>
            <person name="Avila-Pacheco J."/>
            <person name="Jiang X."/>
            <person name="Kearney S.M."/>
            <person name="Perrotta A.R."/>
            <person name="Berdy B."/>
            <person name="Zhao S."/>
            <person name="Lieberman T.D."/>
            <person name="Swanson P.K."/>
            <person name="Smith M."/>
            <person name="Roesemann S."/>
            <person name="Alexander J.E."/>
            <person name="Rich S.A."/>
            <person name="Livny J."/>
            <person name="Vlamakis H."/>
            <person name="Clish C."/>
            <person name="Bullock K."/>
            <person name="Deik A."/>
            <person name="Scott J."/>
            <person name="Pierce K.A."/>
            <person name="Xavier R.J."/>
            <person name="Alm E.J."/>
        </authorList>
    </citation>
    <scope>NUCLEOTIDE SEQUENCE [LARGE SCALE GENOMIC DNA]</scope>
    <source>
        <strain evidence="1 2">BIOML-A2</strain>
    </source>
</reference>